<dbReference type="PROSITE" id="PS51318">
    <property type="entry name" value="TAT"/>
    <property type="match status" value="1"/>
</dbReference>
<dbReference type="EMBL" id="JADCJZ010000002">
    <property type="protein sequence ID" value="MBE5024430.1"/>
    <property type="molecule type" value="Genomic_DNA"/>
</dbReference>
<comment type="caution">
    <text evidence="3">The sequence shown here is derived from an EMBL/GenBank/DDBJ whole genome shotgun (WGS) entry which is preliminary data.</text>
</comment>
<proteinExistence type="predicted"/>
<dbReference type="NCBIfam" id="TIGR01409">
    <property type="entry name" value="TAT_signal_seq"/>
    <property type="match status" value="1"/>
</dbReference>
<dbReference type="RefSeq" id="WP_193529919.1">
    <property type="nucleotide sequence ID" value="NZ_JADCJZ010000002.1"/>
</dbReference>
<evidence type="ECO:0000313" key="4">
    <source>
        <dbReference type="Proteomes" id="UP001194273"/>
    </source>
</evidence>
<dbReference type="InterPro" id="IPR006311">
    <property type="entry name" value="TAT_signal"/>
</dbReference>
<keyword evidence="4" id="KW-1185">Reference proteome</keyword>
<dbReference type="Gene3D" id="3.40.190.10">
    <property type="entry name" value="Periplasmic binding protein-like II"/>
    <property type="match status" value="2"/>
</dbReference>
<dbReference type="SMART" id="SM00062">
    <property type="entry name" value="PBPb"/>
    <property type="match status" value="1"/>
</dbReference>
<dbReference type="PANTHER" id="PTHR35936:SF19">
    <property type="entry name" value="AMINO-ACID-BINDING PROTEIN YXEM-RELATED"/>
    <property type="match status" value="1"/>
</dbReference>
<dbReference type="InterPro" id="IPR001638">
    <property type="entry name" value="Solute-binding_3/MltF_N"/>
</dbReference>
<name>A0ABR9QTN1_9ACTN</name>
<sequence>MKATPHVLVSDRVSRRDFLKLSSLVAGMGGVMVLSGCGPAAQESADDAADAADEPAADAAGATLGDGKTLRVGMEAAYAPYNWQVSEESDTTIPIENVEGAYADGYDVQVAKRIAEELGMEPVAVKMEFGALVDSLSNGTIDIICAGMSVTPERAESADFTDSYIDDEVIIVVKKDGPYAGATKLSDFSGASVLGQKDTFYDDLIEEIPDVNHLTPVATVPLVVDAIENGTCDAITFSSMSLPNLLENYPDLMKVELEEGEGFSDPSNPDNAAIAKGNDEMLDRLNEIIAGISEEERLEMWQDCMDRQPA</sequence>
<accession>A0ABR9QTN1</accession>
<dbReference type="InterPro" id="IPR019546">
    <property type="entry name" value="TAT_signal_bac_arc"/>
</dbReference>
<organism evidence="3 4">
    <name type="scientific">Thermophilibacter gallinarum</name>
    <dbReference type="NCBI Taxonomy" id="2779357"/>
    <lineage>
        <taxon>Bacteria</taxon>
        <taxon>Bacillati</taxon>
        <taxon>Actinomycetota</taxon>
        <taxon>Coriobacteriia</taxon>
        <taxon>Coriobacteriales</taxon>
        <taxon>Atopobiaceae</taxon>
        <taxon>Thermophilibacter</taxon>
    </lineage>
</organism>
<feature type="domain" description="Solute-binding protein family 3/N-terminal" evidence="2">
    <location>
        <begin position="69"/>
        <end position="303"/>
    </location>
</feature>
<protein>
    <submittedName>
        <fullName evidence="3">Transporter substrate-binding domain-containing protein</fullName>
    </submittedName>
</protein>
<dbReference type="Pfam" id="PF00497">
    <property type="entry name" value="SBP_bac_3"/>
    <property type="match status" value="1"/>
</dbReference>
<dbReference type="PANTHER" id="PTHR35936">
    <property type="entry name" value="MEMBRANE-BOUND LYTIC MUREIN TRANSGLYCOSYLASE F"/>
    <property type="match status" value="1"/>
</dbReference>
<dbReference type="Proteomes" id="UP001194273">
    <property type="component" value="Unassembled WGS sequence"/>
</dbReference>
<evidence type="ECO:0000256" key="1">
    <source>
        <dbReference type="ARBA" id="ARBA00022729"/>
    </source>
</evidence>
<dbReference type="CDD" id="cd13627">
    <property type="entry name" value="PBP2_AA_binding_like_2"/>
    <property type="match status" value="1"/>
</dbReference>
<dbReference type="SUPFAM" id="SSF53850">
    <property type="entry name" value="Periplasmic binding protein-like II"/>
    <property type="match status" value="1"/>
</dbReference>
<evidence type="ECO:0000259" key="2">
    <source>
        <dbReference type="SMART" id="SM00062"/>
    </source>
</evidence>
<reference evidence="3 4" key="1">
    <citation type="submission" date="2020-10" db="EMBL/GenBank/DDBJ databases">
        <title>ChiBAC.</title>
        <authorList>
            <person name="Zenner C."/>
            <person name="Hitch T.C.A."/>
            <person name="Clavel T."/>
        </authorList>
    </citation>
    <scope>NUCLEOTIDE SEQUENCE [LARGE SCALE GENOMIC DNA]</scope>
    <source>
        <strain evidence="3 4">DSM 107455</strain>
    </source>
</reference>
<keyword evidence="1" id="KW-0732">Signal</keyword>
<gene>
    <name evidence="3" type="ORF">INF26_06125</name>
</gene>
<evidence type="ECO:0000313" key="3">
    <source>
        <dbReference type="EMBL" id="MBE5024430.1"/>
    </source>
</evidence>